<dbReference type="EMBL" id="BPLQ01001140">
    <property type="protein sequence ID" value="GIX78926.1"/>
    <property type="molecule type" value="Genomic_DNA"/>
</dbReference>
<organism evidence="2 3">
    <name type="scientific">Caerostris darwini</name>
    <dbReference type="NCBI Taxonomy" id="1538125"/>
    <lineage>
        <taxon>Eukaryota</taxon>
        <taxon>Metazoa</taxon>
        <taxon>Ecdysozoa</taxon>
        <taxon>Arthropoda</taxon>
        <taxon>Chelicerata</taxon>
        <taxon>Arachnida</taxon>
        <taxon>Araneae</taxon>
        <taxon>Araneomorphae</taxon>
        <taxon>Entelegynae</taxon>
        <taxon>Araneoidea</taxon>
        <taxon>Araneidae</taxon>
        <taxon>Caerostris</taxon>
    </lineage>
</organism>
<keyword evidence="1" id="KW-1133">Transmembrane helix</keyword>
<gene>
    <name evidence="2" type="ORF">CDAR_285971</name>
</gene>
<proteinExistence type="predicted"/>
<evidence type="ECO:0000313" key="2">
    <source>
        <dbReference type="EMBL" id="GIX78926.1"/>
    </source>
</evidence>
<keyword evidence="1" id="KW-0812">Transmembrane</keyword>
<feature type="transmembrane region" description="Helical" evidence="1">
    <location>
        <begin position="20"/>
        <end position="40"/>
    </location>
</feature>
<accession>A0AAV4N5G2</accession>
<comment type="caution">
    <text evidence="2">The sequence shown here is derived from an EMBL/GenBank/DDBJ whole genome shotgun (WGS) entry which is preliminary data.</text>
</comment>
<keyword evidence="3" id="KW-1185">Reference proteome</keyword>
<protein>
    <submittedName>
        <fullName evidence="2">Uncharacterized protein</fullName>
    </submittedName>
</protein>
<evidence type="ECO:0000256" key="1">
    <source>
        <dbReference type="SAM" id="Phobius"/>
    </source>
</evidence>
<dbReference type="AlphaFoldDB" id="A0AAV4N5G2"/>
<evidence type="ECO:0000313" key="3">
    <source>
        <dbReference type="Proteomes" id="UP001054837"/>
    </source>
</evidence>
<sequence length="118" mass="13770">MSNIDNTIGGACRYWQVLILLRLSVLNCRGIWATLFVLIFPSPNRKIFSYSKVDLYPIHIECGSSHFFHVWGFFSHRGWGSCRSTNATTFRSGIDEQEVCLRDKYQDIKVFVFLRLWA</sequence>
<reference evidence="2 3" key="1">
    <citation type="submission" date="2021-06" db="EMBL/GenBank/DDBJ databases">
        <title>Caerostris darwini draft genome.</title>
        <authorList>
            <person name="Kono N."/>
            <person name="Arakawa K."/>
        </authorList>
    </citation>
    <scope>NUCLEOTIDE SEQUENCE [LARGE SCALE GENOMIC DNA]</scope>
</reference>
<name>A0AAV4N5G2_9ARAC</name>
<keyword evidence="1" id="KW-0472">Membrane</keyword>
<dbReference type="Proteomes" id="UP001054837">
    <property type="component" value="Unassembled WGS sequence"/>
</dbReference>